<dbReference type="Proteomes" id="UP000254821">
    <property type="component" value="Unassembled WGS sequence"/>
</dbReference>
<accession>A0A377PPY3</accession>
<proteinExistence type="predicted"/>
<gene>
    <name evidence="1" type="ORF">NCTC8105_04419</name>
</gene>
<name>A0A377PPY3_HAFAL</name>
<reference evidence="1 2" key="1">
    <citation type="submission" date="2018-06" db="EMBL/GenBank/DDBJ databases">
        <authorList>
            <consortium name="Pathogen Informatics"/>
            <person name="Doyle S."/>
        </authorList>
    </citation>
    <scope>NUCLEOTIDE SEQUENCE [LARGE SCALE GENOMIC DNA]</scope>
    <source>
        <strain evidence="1 2">NCTC8105</strain>
    </source>
</reference>
<evidence type="ECO:0000313" key="2">
    <source>
        <dbReference type="Proteomes" id="UP000254821"/>
    </source>
</evidence>
<protein>
    <submittedName>
        <fullName evidence="1">Uncharacterized protein</fullName>
    </submittedName>
</protein>
<sequence>MIVNILSASETAFFLRFQLGNLRSWEDVLADMRRGKSSYYGLTLLPFCRIQGSGLPRPAYRLTDVQDFIDKVSLLRHSPAKPHMLSIQQVEIDPTDKRHWSVRVPSSAF</sequence>
<organism evidence="1 2">
    <name type="scientific">Hafnia alvei</name>
    <dbReference type="NCBI Taxonomy" id="569"/>
    <lineage>
        <taxon>Bacteria</taxon>
        <taxon>Pseudomonadati</taxon>
        <taxon>Pseudomonadota</taxon>
        <taxon>Gammaproteobacteria</taxon>
        <taxon>Enterobacterales</taxon>
        <taxon>Hafniaceae</taxon>
        <taxon>Hafnia</taxon>
    </lineage>
</organism>
<dbReference type="AlphaFoldDB" id="A0A377PPY3"/>
<evidence type="ECO:0000313" key="1">
    <source>
        <dbReference type="EMBL" id="STQ82209.1"/>
    </source>
</evidence>
<dbReference type="EMBL" id="UGHP01000001">
    <property type="protein sequence ID" value="STQ82209.1"/>
    <property type="molecule type" value="Genomic_DNA"/>
</dbReference>
<dbReference type="RefSeq" id="WP_039184715.1">
    <property type="nucleotide sequence ID" value="NZ_CAUEKE010000007.1"/>
</dbReference>